<name>A0A517XNI1_9BACT</name>
<gene>
    <name evidence="2" type="ORF">ETAA1_09600</name>
</gene>
<feature type="compositionally biased region" description="Low complexity" evidence="1">
    <location>
        <begin position="53"/>
        <end position="73"/>
    </location>
</feature>
<organism evidence="2 3">
    <name type="scientific">Urbifossiella limnaea</name>
    <dbReference type="NCBI Taxonomy" id="2528023"/>
    <lineage>
        <taxon>Bacteria</taxon>
        <taxon>Pseudomonadati</taxon>
        <taxon>Planctomycetota</taxon>
        <taxon>Planctomycetia</taxon>
        <taxon>Gemmatales</taxon>
        <taxon>Gemmataceae</taxon>
        <taxon>Urbifossiella</taxon>
    </lineage>
</organism>
<dbReference type="Proteomes" id="UP000319576">
    <property type="component" value="Chromosome"/>
</dbReference>
<proteinExistence type="predicted"/>
<dbReference type="AlphaFoldDB" id="A0A517XNI1"/>
<keyword evidence="3" id="KW-1185">Reference proteome</keyword>
<reference evidence="2 3" key="1">
    <citation type="submission" date="2019-02" db="EMBL/GenBank/DDBJ databases">
        <title>Deep-cultivation of Planctomycetes and their phenomic and genomic characterization uncovers novel biology.</title>
        <authorList>
            <person name="Wiegand S."/>
            <person name="Jogler M."/>
            <person name="Boedeker C."/>
            <person name="Pinto D."/>
            <person name="Vollmers J."/>
            <person name="Rivas-Marin E."/>
            <person name="Kohn T."/>
            <person name="Peeters S.H."/>
            <person name="Heuer A."/>
            <person name="Rast P."/>
            <person name="Oberbeckmann S."/>
            <person name="Bunk B."/>
            <person name="Jeske O."/>
            <person name="Meyerdierks A."/>
            <person name="Storesund J.E."/>
            <person name="Kallscheuer N."/>
            <person name="Luecker S."/>
            <person name="Lage O.M."/>
            <person name="Pohl T."/>
            <person name="Merkel B.J."/>
            <person name="Hornburger P."/>
            <person name="Mueller R.-W."/>
            <person name="Bruemmer F."/>
            <person name="Labrenz M."/>
            <person name="Spormann A.M."/>
            <person name="Op den Camp H."/>
            <person name="Overmann J."/>
            <person name="Amann R."/>
            <person name="Jetten M.S.M."/>
            <person name="Mascher T."/>
            <person name="Medema M.H."/>
            <person name="Devos D.P."/>
            <person name="Kaster A.-K."/>
            <person name="Ovreas L."/>
            <person name="Rohde M."/>
            <person name="Galperin M.Y."/>
            <person name="Jogler C."/>
        </authorList>
    </citation>
    <scope>NUCLEOTIDE SEQUENCE [LARGE SCALE GENOMIC DNA]</scope>
    <source>
        <strain evidence="2 3">ETA_A1</strain>
    </source>
</reference>
<feature type="compositionally biased region" description="Basic residues" evidence="1">
    <location>
        <begin position="22"/>
        <end position="44"/>
    </location>
</feature>
<feature type="region of interest" description="Disordered" evidence="1">
    <location>
        <begin position="1"/>
        <end position="218"/>
    </location>
</feature>
<accession>A0A517XNI1</accession>
<dbReference type="KEGG" id="uli:ETAA1_09600"/>
<feature type="compositionally biased region" description="Low complexity" evidence="1">
    <location>
        <begin position="162"/>
        <end position="177"/>
    </location>
</feature>
<protein>
    <submittedName>
        <fullName evidence="2">Uncharacterized protein</fullName>
    </submittedName>
</protein>
<feature type="compositionally biased region" description="Pro residues" evidence="1">
    <location>
        <begin position="146"/>
        <end position="161"/>
    </location>
</feature>
<evidence type="ECO:0000313" key="2">
    <source>
        <dbReference type="EMBL" id="QDU19057.1"/>
    </source>
</evidence>
<dbReference type="EMBL" id="CP036273">
    <property type="protein sequence ID" value="QDU19057.1"/>
    <property type="molecule type" value="Genomic_DNA"/>
</dbReference>
<evidence type="ECO:0000313" key="3">
    <source>
        <dbReference type="Proteomes" id="UP000319576"/>
    </source>
</evidence>
<evidence type="ECO:0000256" key="1">
    <source>
        <dbReference type="SAM" id="MobiDB-lite"/>
    </source>
</evidence>
<feature type="compositionally biased region" description="Basic and acidic residues" evidence="1">
    <location>
        <begin position="188"/>
        <end position="200"/>
    </location>
</feature>
<sequence>MIGPGDSGHPPALPGRLDPRRPVGRHPTRPPAGHRRRVHGRRPGTGRDGRAGRPGSRSSASTSGPSCTTGTRVTPRRPGRTWPRVPSSRCSWGRTPWGSAVTSRAWTSRSGPRGKRPRGRCAAPRRDGTRAASVLHPLPFPITYHPSPPPCPSLPPGPPANARPHPLVQNPFPSLPRSRVRRPAPRPGRSEGRGCGREAGGRQPWRRRSNSSARFRTPSAFRFCRADTSPPALAGTLRRSYAADRGV</sequence>